<accession>A0ABV7AUR5</accession>
<dbReference type="RefSeq" id="WP_377814961.1">
    <property type="nucleotide sequence ID" value="NZ_JBHRSJ010000029.1"/>
</dbReference>
<sequence>MHILLTGGTGLIGRALCRHWQAGGHRLSVWSRSPQQVATLCGPQVRGIGELHELDGEPLDAVVNLAGAPIADRPWTRARRELLWDSRVRLTERLIHWLARREQRPSLLLSGSAVGWYGNGGDRELTEDCPPAAEDFASRLCGAWEDAARQAEALGMRVALLRTGLVLARDGGLLSRLLPLFRLGLGGRQGSGRQWMPWIHLDDQVALIDHLLQRPQASGPYNACAPEPVRNAEFVRALGRCLHRPAFLAVPAVALRLGLGELSGLLLGGQRALPARLLADGFDFRFSDPEAALADLLSARPAPANS</sequence>
<comment type="similarity">
    <text evidence="1">Belongs to the NAD(P)-dependent epimerase/dehydratase family. SDR39U1 subfamily.</text>
</comment>
<evidence type="ECO:0000259" key="3">
    <source>
        <dbReference type="Pfam" id="PF08338"/>
    </source>
</evidence>
<evidence type="ECO:0000313" key="5">
    <source>
        <dbReference type="Proteomes" id="UP001595457"/>
    </source>
</evidence>
<dbReference type="PANTHER" id="PTHR11092:SF0">
    <property type="entry name" value="EPIMERASE FAMILY PROTEIN SDR39U1"/>
    <property type="match status" value="1"/>
</dbReference>
<dbReference type="InterPro" id="IPR036291">
    <property type="entry name" value="NAD(P)-bd_dom_sf"/>
</dbReference>
<dbReference type="InterPro" id="IPR001509">
    <property type="entry name" value="Epimerase_deHydtase"/>
</dbReference>
<evidence type="ECO:0000313" key="4">
    <source>
        <dbReference type="EMBL" id="MFC2973279.1"/>
    </source>
</evidence>
<dbReference type="Gene3D" id="3.40.50.720">
    <property type="entry name" value="NAD(P)-binding Rossmann-like Domain"/>
    <property type="match status" value="1"/>
</dbReference>
<gene>
    <name evidence="4" type="ORF">ACFOJE_13805</name>
</gene>
<evidence type="ECO:0000259" key="2">
    <source>
        <dbReference type="Pfam" id="PF01370"/>
    </source>
</evidence>
<feature type="domain" description="DUF1731" evidence="3">
    <location>
        <begin position="250"/>
        <end position="296"/>
    </location>
</feature>
<protein>
    <submittedName>
        <fullName evidence="4">TIGR01777 family oxidoreductase</fullName>
    </submittedName>
</protein>
<keyword evidence="5" id="KW-1185">Reference proteome</keyword>
<dbReference type="InterPro" id="IPR010099">
    <property type="entry name" value="SDR39U1"/>
</dbReference>
<organism evidence="4 5">
    <name type="scientific">Azotobacter bryophylli</name>
    <dbReference type="NCBI Taxonomy" id="1986537"/>
    <lineage>
        <taxon>Bacteria</taxon>
        <taxon>Pseudomonadati</taxon>
        <taxon>Pseudomonadota</taxon>
        <taxon>Gammaproteobacteria</taxon>
        <taxon>Pseudomonadales</taxon>
        <taxon>Pseudomonadaceae</taxon>
        <taxon>Azotobacter</taxon>
    </lineage>
</organism>
<dbReference type="InterPro" id="IPR013549">
    <property type="entry name" value="DUF1731"/>
</dbReference>
<dbReference type="Pfam" id="PF08338">
    <property type="entry name" value="DUF1731"/>
    <property type="match status" value="1"/>
</dbReference>
<evidence type="ECO:0000256" key="1">
    <source>
        <dbReference type="ARBA" id="ARBA00009353"/>
    </source>
</evidence>
<dbReference type="Proteomes" id="UP001595457">
    <property type="component" value="Unassembled WGS sequence"/>
</dbReference>
<feature type="domain" description="NAD-dependent epimerase/dehydratase" evidence="2">
    <location>
        <begin position="3"/>
        <end position="222"/>
    </location>
</feature>
<dbReference type="NCBIfam" id="TIGR01777">
    <property type="entry name" value="yfcH"/>
    <property type="match status" value="1"/>
</dbReference>
<name>A0ABV7AUR5_9GAMM</name>
<dbReference type="SUPFAM" id="SSF51735">
    <property type="entry name" value="NAD(P)-binding Rossmann-fold domains"/>
    <property type="match status" value="1"/>
</dbReference>
<dbReference type="Pfam" id="PF01370">
    <property type="entry name" value="Epimerase"/>
    <property type="match status" value="1"/>
</dbReference>
<reference evidence="5" key="1">
    <citation type="journal article" date="2019" name="Int. J. Syst. Evol. Microbiol.">
        <title>The Global Catalogue of Microorganisms (GCM) 10K type strain sequencing project: providing services to taxonomists for standard genome sequencing and annotation.</title>
        <authorList>
            <consortium name="The Broad Institute Genomics Platform"/>
            <consortium name="The Broad Institute Genome Sequencing Center for Infectious Disease"/>
            <person name="Wu L."/>
            <person name="Ma J."/>
        </authorList>
    </citation>
    <scope>NUCLEOTIDE SEQUENCE [LARGE SCALE GENOMIC DNA]</scope>
    <source>
        <strain evidence="5">KCTC 62195</strain>
    </source>
</reference>
<dbReference type="EMBL" id="JBHRSJ010000029">
    <property type="protein sequence ID" value="MFC2973279.1"/>
    <property type="molecule type" value="Genomic_DNA"/>
</dbReference>
<comment type="caution">
    <text evidence="4">The sequence shown here is derived from an EMBL/GenBank/DDBJ whole genome shotgun (WGS) entry which is preliminary data.</text>
</comment>
<proteinExistence type="inferred from homology"/>
<dbReference type="PANTHER" id="PTHR11092">
    <property type="entry name" value="SUGAR NUCLEOTIDE EPIMERASE RELATED"/>
    <property type="match status" value="1"/>
</dbReference>